<name>A0A8S5RFR5_9VIRU</name>
<evidence type="ECO:0000313" key="1">
    <source>
        <dbReference type="EMBL" id="DAE30207.1"/>
    </source>
</evidence>
<organism evidence="1">
    <name type="scientific">virus sp. ct5rm7</name>
    <dbReference type="NCBI Taxonomy" id="2827298"/>
    <lineage>
        <taxon>Viruses</taxon>
    </lineage>
</organism>
<dbReference type="EMBL" id="BK059103">
    <property type="protein sequence ID" value="DAE30207.1"/>
    <property type="molecule type" value="Genomic_DNA"/>
</dbReference>
<proteinExistence type="predicted"/>
<protein>
    <submittedName>
        <fullName evidence="1">Uncharacterized protein</fullName>
    </submittedName>
</protein>
<sequence>MVKNTYVTIVASAELSELRLGELAGRRGLVVEDLACGRKKNRGALVLLEEAYLDEFLWFIPENAMAYE</sequence>
<reference evidence="1" key="1">
    <citation type="journal article" date="2021" name="Proc. Natl. Acad. Sci. U.S.A.">
        <title>A Catalog of Tens of Thousands of Viruses from Human Metagenomes Reveals Hidden Associations with Chronic Diseases.</title>
        <authorList>
            <person name="Tisza M.J."/>
            <person name="Buck C.B."/>
        </authorList>
    </citation>
    <scope>NUCLEOTIDE SEQUENCE</scope>
    <source>
        <strain evidence="1">Ct5rm7</strain>
    </source>
</reference>
<accession>A0A8S5RFR5</accession>